<protein>
    <submittedName>
        <fullName evidence="5">Ferritin</fullName>
    </submittedName>
</protein>
<dbReference type="InterPro" id="IPR014490">
    <property type="entry name" value="Dps-like"/>
</dbReference>
<feature type="binding site" evidence="3">
    <location>
        <position position="147"/>
    </location>
    <ligand>
        <name>Fe cation</name>
        <dbReference type="ChEBI" id="CHEBI:24875"/>
    </ligand>
</feature>
<dbReference type="GO" id="GO:0008199">
    <property type="term" value="F:ferric iron binding"/>
    <property type="evidence" value="ECO:0007669"/>
    <property type="project" value="InterPro"/>
</dbReference>
<gene>
    <name evidence="5" type="ORF">Elusimicrob2101_1450</name>
</gene>
<dbReference type="PROSITE" id="PS50905">
    <property type="entry name" value="FERRITIN_LIKE"/>
    <property type="match status" value="1"/>
</dbReference>
<dbReference type="InterPro" id="IPR009040">
    <property type="entry name" value="Ferritin-like_diiron"/>
</dbReference>
<dbReference type="EMBL" id="MN577572">
    <property type="protein sequence ID" value="QGT50882.1"/>
    <property type="molecule type" value="Genomic_DNA"/>
</dbReference>
<feature type="binding site" evidence="3">
    <location>
        <position position="30"/>
    </location>
    <ligand>
        <name>Fe cation</name>
        <dbReference type="ChEBI" id="CHEBI:24875"/>
    </ligand>
</feature>
<feature type="binding site" evidence="3">
    <location>
        <position position="66"/>
    </location>
    <ligand>
        <name>Fe cation</name>
        <dbReference type="ChEBI" id="CHEBI:24875"/>
    </ligand>
</feature>
<keyword evidence="1" id="KW-0409">Iron storage</keyword>
<proteinExistence type="predicted"/>
<dbReference type="GO" id="GO:0005829">
    <property type="term" value="C:cytosol"/>
    <property type="evidence" value="ECO:0007669"/>
    <property type="project" value="TreeGrafter"/>
</dbReference>
<dbReference type="PIRSF" id="PIRSF018063">
    <property type="entry name" value="Ferrtn_UCP018063"/>
    <property type="match status" value="1"/>
</dbReference>
<dbReference type="PANTHER" id="PTHR30295:SF1">
    <property type="entry name" value="DNA PROTECTION DURING STARVATION PROTEIN"/>
    <property type="match status" value="1"/>
</dbReference>
<feature type="binding site" evidence="3">
    <location>
        <position position="115"/>
    </location>
    <ligand>
        <name>Fe cation</name>
        <dbReference type="ChEBI" id="CHEBI:24875"/>
    </ligand>
</feature>
<name>A0A650EN85_9BACT</name>
<evidence type="ECO:0000256" key="3">
    <source>
        <dbReference type="PIRSR" id="PIRSR018063-50"/>
    </source>
</evidence>
<dbReference type="AlphaFoldDB" id="A0A650EN85"/>
<organism evidence="5">
    <name type="scientific">uncultured Elusimicrobia bacterium</name>
    <dbReference type="NCBI Taxonomy" id="699876"/>
    <lineage>
        <taxon>Bacteria</taxon>
        <taxon>Pseudomonadati</taxon>
        <taxon>Elusimicrobiota</taxon>
        <taxon>Elusimicrobia</taxon>
        <taxon>environmental samples</taxon>
    </lineage>
</organism>
<evidence type="ECO:0000256" key="1">
    <source>
        <dbReference type="ARBA" id="ARBA00022434"/>
    </source>
</evidence>
<keyword evidence="3" id="KW-0479">Metal-binding</keyword>
<dbReference type="InterPro" id="IPR012347">
    <property type="entry name" value="Ferritin-like"/>
</dbReference>
<dbReference type="InterPro" id="IPR008331">
    <property type="entry name" value="Ferritin_DPS_dom"/>
</dbReference>
<dbReference type="InterPro" id="IPR009078">
    <property type="entry name" value="Ferritin-like_SF"/>
</dbReference>
<evidence type="ECO:0000313" key="5">
    <source>
        <dbReference type="EMBL" id="QGT50882.1"/>
    </source>
</evidence>
<reference evidence="5" key="1">
    <citation type="journal article" date="2020" name="J. ISSAAS">
        <title>Lactobacilli and other gastrointestinal microbiota of Peromyscus leucopus, reservoir host for agents of Lyme disease and other zoonoses in North America.</title>
        <authorList>
            <person name="Milovic A."/>
            <person name="Bassam K."/>
            <person name="Shao H."/>
            <person name="Chatzistamou I."/>
            <person name="Tufts D.M."/>
            <person name="Diuk-Wasser M."/>
            <person name="Barbour A.G."/>
        </authorList>
    </citation>
    <scope>NUCLEOTIDE SEQUENCE</scope>
    <source>
        <strain evidence="5">LL30</strain>
    </source>
</reference>
<dbReference type="PANTHER" id="PTHR30295">
    <property type="entry name" value="BACTERIOFERRITIN"/>
    <property type="match status" value="1"/>
</dbReference>
<dbReference type="Pfam" id="PF00210">
    <property type="entry name" value="Ferritin"/>
    <property type="match status" value="1"/>
</dbReference>
<dbReference type="CDD" id="cd01052">
    <property type="entry name" value="DPSL"/>
    <property type="match status" value="1"/>
</dbReference>
<dbReference type="SUPFAM" id="SSF47240">
    <property type="entry name" value="Ferritin-like"/>
    <property type="match status" value="1"/>
</dbReference>
<accession>A0A650EN85</accession>
<dbReference type="GO" id="GO:0004322">
    <property type="term" value="F:ferroxidase activity"/>
    <property type="evidence" value="ECO:0007669"/>
    <property type="project" value="TreeGrafter"/>
</dbReference>
<evidence type="ECO:0000256" key="2">
    <source>
        <dbReference type="ARBA" id="ARBA00023004"/>
    </source>
</evidence>
<sequence>MGMKGREIVEKAGLDVDQLIKLLNKAYSDEWFAYYQYWVGAKVAEGVLSGPIVVELEEHAKEELHHASRLADRIGELGGTPVLSPEDWYKESNCEYLVPADPEAAVILRQNIASERCAIEVYEKLLEFIDGKDPITEDIIHDILADEVEHEDDLEKLAKALPGGPAKGKGCGCGKK</sequence>
<evidence type="ECO:0000259" key="4">
    <source>
        <dbReference type="PROSITE" id="PS50905"/>
    </source>
</evidence>
<keyword evidence="2 3" id="KW-0408">Iron</keyword>
<dbReference type="GO" id="GO:0020037">
    <property type="term" value="F:heme binding"/>
    <property type="evidence" value="ECO:0007669"/>
    <property type="project" value="TreeGrafter"/>
</dbReference>
<feature type="domain" description="Ferritin-like diiron" evidence="4">
    <location>
        <begin position="13"/>
        <end position="165"/>
    </location>
</feature>
<dbReference type="Gene3D" id="1.20.1260.10">
    <property type="match status" value="1"/>
</dbReference>
<feature type="binding site" evidence="3">
    <location>
        <position position="150"/>
    </location>
    <ligand>
        <name>Fe cation</name>
        <dbReference type="ChEBI" id="CHEBI:24875"/>
    </ligand>
</feature>
<dbReference type="InterPro" id="IPR033921">
    <property type="entry name" value="DPSL_diiron-bd_dom"/>
</dbReference>
<dbReference type="GO" id="GO:0006879">
    <property type="term" value="P:intracellular iron ion homeostasis"/>
    <property type="evidence" value="ECO:0007669"/>
    <property type="project" value="UniProtKB-KW"/>
</dbReference>